<dbReference type="NCBIfam" id="TIGR00589">
    <property type="entry name" value="ogt"/>
    <property type="match status" value="1"/>
</dbReference>
<dbReference type="PANTHER" id="PTHR42942:SF1">
    <property type="entry name" value="ALKYLTRANSFERASE-LIKE PROTEIN 1"/>
    <property type="match status" value="1"/>
</dbReference>
<dbReference type="InterPro" id="IPR036388">
    <property type="entry name" value="WH-like_DNA-bd_sf"/>
</dbReference>
<organism evidence="3 4">
    <name type="scientific">Candidatus Komeilibacteria bacterium RIFCSPHIGHO2_01_FULL_52_14</name>
    <dbReference type="NCBI Taxonomy" id="1798549"/>
    <lineage>
        <taxon>Bacteria</taxon>
        <taxon>Candidatus Komeiliibacteriota</taxon>
    </lineage>
</organism>
<evidence type="ECO:0000259" key="2">
    <source>
        <dbReference type="Pfam" id="PF01035"/>
    </source>
</evidence>
<name>A0A1G2BNC6_9BACT</name>
<dbReference type="InterPro" id="IPR036217">
    <property type="entry name" value="MethylDNA_cys_MeTrfase_DNAb"/>
</dbReference>
<dbReference type="AlphaFoldDB" id="A0A1G2BNC6"/>
<evidence type="ECO:0000256" key="1">
    <source>
        <dbReference type="ARBA" id="ARBA00022763"/>
    </source>
</evidence>
<dbReference type="Proteomes" id="UP000177817">
    <property type="component" value="Unassembled WGS sequence"/>
</dbReference>
<evidence type="ECO:0000313" key="3">
    <source>
        <dbReference type="EMBL" id="OGY90611.1"/>
    </source>
</evidence>
<proteinExistence type="predicted"/>
<sequence>MRDWNADVYEIVQRIPRGAVATYGQIAALVSSPRAARGVGMALRHLPEGSSVPWHRVISSTGAISIENFDHPAEEQANLLMAEGITVHRGEKGYSVDLTRYLWQPASIDKGVSL</sequence>
<dbReference type="Pfam" id="PF01035">
    <property type="entry name" value="DNA_binding_1"/>
    <property type="match status" value="1"/>
</dbReference>
<protein>
    <recommendedName>
        <fullName evidence="2">Methylated-DNA-[protein]-cysteine S-methyltransferase DNA binding domain-containing protein</fullName>
    </recommendedName>
</protein>
<gene>
    <name evidence="3" type="ORF">A2677_02280</name>
</gene>
<evidence type="ECO:0000313" key="4">
    <source>
        <dbReference type="Proteomes" id="UP000177817"/>
    </source>
</evidence>
<dbReference type="PANTHER" id="PTHR42942">
    <property type="entry name" value="6-O-METHYLGUANINE DNA METHYLTRANSFERASE"/>
    <property type="match status" value="1"/>
</dbReference>
<dbReference type="EMBL" id="MHKK01000004">
    <property type="protein sequence ID" value="OGY90611.1"/>
    <property type="molecule type" value="Genomic_DNA"/>
</dbReference>
<dbReference type="InterPro" id="IPR014048">
    <property type="entry name" value="MethylDNA_cys_MeTrfase_DNA-bd"/>
</dbReference>
<comment type="caution">
    <text evidence="3">The sequence shown here is derived from an EMBL/GenBank/DDBJ whole genome shotgun (WGS) entry which is preliminary data.</text>
</comment>
<dbReference type="InterPro" id="IPR052520">
    <property type="entry name" value="ATL_DNA_repair"/>
</dbReference>
<reference evidence="3 4" key="1">
    <citation type="journal article" date="2016" name="Nat. Commun.">
        <title>Thousands of microbial genomes shed light on interconnected biogeochemical processes in an aquifer system.</title>
        <authorList>
            <person name="Anantharaman K."/>
            <person name="Brown C.T."/>
            <person name="Hug L.A."/>
            <person name="Sharon I."/>
            <person name="Castelle C.J."/>
            <person name="Probst A.J."/>
            <person name="Thomas B.C."/>
            <person name="Singh A."/>
            <person name="Wilkins M.J."/>
            <person name="Karaoz U."/>
            <person name="Brodie E.L."/>
            <person name="Williams K.H."/>
            <person name="Hubbard S.S."/>
            <person name="Banfield J.F."/>
        </authorList>
    </citation>
    <scope>NUCLEOTIDE SEQUENCE [LARGE SCALE GENOMIC DNA]</scope>
</reference>
<feature type="domain" description="Methylated-DNA-[protein]-cysteine S-methyltransferase DNA binding" evidence="2">
    <location>
        <begin position="5"/>
        <end position="85"/>
    </location>
</feature>
<dbReference type="CDD" id="cd06445">
    <property type="entry name" value="ATase"/>
    <property type="match status" value="1"/>
</dbReference>
<dbReference type="GO" id="GO:0003824">
    <property type="term" value="F:catalytic activity"/>
    <property type="evidence" value="ECO:0007669"/>
    <property type="project" value="InterPro"/>
</dbReference>
<accession>A0A1G2BNC6</accession>
<dbReference type="SUPFAM" id="SSF46767">
    <property type="entry name" value="Methylated DNA-protein cysteine methyltransferase, C-terminal domain"/>
    <property type="match status" value="1"/>
</dbReference>
<dbReference type="GO" id="GO:0006281">
    <property type="term" value="P:DNA repair"/>
    <property type="evidence" value="ECO:0007669"/>
    <property type="project" value="InterPro"/>
</dbReference>
<dbReference type="Gene3D" id="1.10.10.10">
    <property type="entry name" value="Winged helix-like DNA-binding domain superfamily/Winged helix DNA-binding domain"/>
    <property type="match status" value="1"/>
</dbReference>
<keyword evidence="1" id="KW-0227">DNA damage</keyword>